<comment type="catalytic activity">
    <reaction evidence="8">
        <text>L-seryl-[protein] + ATP = O-phospho-L-seryl-[protein] + ADP + H(+)</text>
        <dbReference type="Rhea" id="RHEA:17989"/>
        <dbReference type="Rhea" id="RHEA-COMP:9863"/>
        <dbReference type="Rhea" id="RHEA-COMP:11604"/>
        <dbReference type="ChEBI" id="CHEBI:15378"/>
        <dbReference type="ChEBI" id="CHEBI:29999"/>
        <dbReference type="ChEBI" id="CHEBI:30616"/>
        <dbReference type="ChEBI" id="CHEBI:83421"/>
        <dbReference type="ChEBI" id="CHEBI:456216"/>
        <dbReference type="EC" id="2.7.11.1"/>
    </reaction>
</comment>
<dbReference type="SMART" id="SM00220">
    <property type="entry name" value="S_TKc"/>
    <property type="match status" value="1"/>
</dbReference>
<keyword evidence="5 12" id="KW-0418">Kinase</keyword>
<keyword evidence="4 9" id="KW-0547">Nucleotide-binding</keyword>
<dbReference type="InterPro" id="IPR001245">
    <property type="entry name" value="Ser-Thr/Tyr_kinase_cat_dom"/>
</dbReference>
<feature type="domain" description="Protein kinase" evidence="11">
    <location>
        <begin position="289"/>
        <end position="563"/>
    </location>
</feature>
<evidence type="ECO:0000256" key="10">
    <source>
        <dbReference type="SAM" id="MobiDB-lite"/>
    </source>
</evidence>
<protein>
    <recommendedName>
        <fullName evidence="1">non-specific serine/threonine protein kinase</fullName>
        <ecNumber evidence="1">2.7.11.1</ecNumber>
    </recommendedName>
</protein>
<feature type="compositionally biased region" description="Low complexity" evidence="10">
    <location>
        <begin position="223"/>
        <end position="232"/>
    </location>
</feature>
<evidence type="ECO:0000256" key="7">
    <source>
        <dbReference type="ARBA" id="ARBA00047899"/>
    </source>
</evidence>
<dbReference type="EC" id="2.7.11.1" evidence="1"/>
<dbReference type="PANTHER" id="PTHR46008:SF48">
    <property type="entry name" value="PROTEIN KINASE DOMAIN-CONTAINING PROTEIN"/>
    <property type="match status" value="1"/>
</dbReference>
<dbReference type="SUPFAM" id="SSF56112">
    <property type="entry name" value="Protein kinase-like (PK-like)"/>
    <property type="match status" value="1"/>
</dbReference>
<dbReference type="InParanoid" id="A0A200Q041"/>
<dbReference type="GO" id="GO:0004674">
    <property type="term" value="F:protein serine/threonine kinase activity"/>
    <property type="evidence" value="ECO:0007669"/>
    <property type="project" value="UniProtKB-KW"/>
</dbReference>
<evidence type="ECO:0000256" key="6">
    <source>
        <dbReference type="ARBA" id="ARBA00022840"/>
    </source>
</evidence>
<dbReference type="EMBL" id="MVGT01003539">
    <property type="protein sequence ID" value="OVA03765.1"/>
    <property type="molecule type" value="Genomic_DNA"/>
</dbReference>
<dbReference type="OrthoDB" id="4062651at2759"/>
<dbReference type="FunCoup" id="A0A200Q041">
    <property type="interactions" value="1815"/>
</dbReference>
<keyword evidence="3" id="KW-0808">Transferase</keyword>
<dbReference type="CDD" id="cd14066">
    <property type="entry name" value="STKc_IRAK"/>
    <property type="match status" value="1"/>
</dbReference>
<dbReference type="STRING" id="56857.A0A200Q041"/>
<evidence type="ECO:0000313" key="12">
    <source>
        <dbReference type="EMBL" id="OVA03765.1"/>
    </source>
</evidence>
<dbReference type="OMA" id="DVLMKMF"/>
<evidence type="ECO:0000313" key="13">
    <source>
        <dbReference type="Proteomes" id="UP000195402"/>
    </source>
</evidence>
<dbReference type="PROSITE" id="PS50011">
    <property type="entry name" value="PROTEIN_KINASE_DOM"/>
    <property type="match status" value="1"/>
</dbReference>
<gene>
    <name evidence="12" type="ORF">BVC80_8847g21</name>
</gene>
<dbReference type="GO" id="GO:0005524">
    <property type="term" value="F:ATP binding"/>
    <property type="evidence" value="ECO:0007669"/>
    <property type="project" value="UniProtKB-UniRule"/>
</dbReference>
<keyword evidence="6 9" id="KW-0067">ATP-binding</keyword>
<dbReference type="Proteomes" id="UP000195402">
    <property type="component" value="Unassembled WGS sequence"/>
</dbReference>
<accession>A0A200Q041</accession>
<keyword evidence="2" id="KW-0723">Serine/threonine-protein kinase</keyword>
<sequence>MIKSGTRFISRGENGRTRVVRDEFPPESVLLGSSGSPFRRSGDICIEEFGVVLRWADSHCTLMLLHNSVIQLSNIFVTGSVTWSRNWRANWLTYSSSSDQELFYINDNEVVKDSFCKALEYWYETGCFVDSSLEEWGRAGRKYCGLKISLGTNKSVIHQSNQKNNQRKENHDESSLLAPKTMAMAVAGAFLLCCGLICPCFRPKRKGTAEVVLTKDRSSMDSISSLEASSASENLPGSPHRVPASPHRVPANPHRVPPSPSRFSISPKLSGIGSIHLNMSQVIKATQNFSPLLQIGEGGFGTVYRAQLQDGQVVAIKRAKKENFNDLQAEFRSEVEMLSKIEHRSLVRLLGYVDKGNERILITEFVPNGTLREHLDGHRGKILDFYQRLEISIDVAHALAYLHLYAEKQIIHRDVKSSNILLTDNMRAKVADFGFARAGPTDVDQTHISTKVKGTAGYLDPEYLRTYQLTAKSDVFSFGILLIEILTARRPVELKRAADERVTIRWAFKNYNEGKLVEMLDPSMNEVVHVEILSKMFALGFQCAAPTRSDRPNMKEVGEQLWAIRMDYLKSVKRGG</sequence>
<dbReference type="FunFam" id="3.30.200.20:FF:000039">
    <property type="entry name" value="receptor-like protein kinase FERONIA"/>
    <property type="match status" value="1"/>
</dbReference>
<feature type="region of interest" description="Disordered" evidence="10">
    <location>
        <begin position="223"/>
        <end position="262"/>
    </location>
</feature>
<dbReference type="AlphaFoldDB" id="A0A200Q041"/>
<keyword evidence="13" id="KW-1185">Reference proteome</keyword>
<dbReference type="InterPro" id="IPR017441">
    <property type="entry name" value="Protein_kinase_ATP_BS"/>
</dbReference>
<dbReference type="PROSITE" id="PS00108">
    <property type="entry name" value="PROTEIN_KINASE_ST"/>
    <property type="match status" value="1"/>
</dbReference>
<dbReference type="PROSITE" id="PS00107">
    <property type="entry name" value="PROTEIN_KINASE_ATP"/>
    <property type="match status" value="1"/>
</dbReference>
<reference evidence="12 13" key="1">
    <citation type="journal article" date="2017" name="Mol. Plant">
        <title>The Genome of Medicinal Plant Macleaya cordata Provides New Insights into Benzylisoquinoline Alkaloids Metabolism.</title>
        <authorList>
            <person name="Liu X."/>
            <person name="Liu Y."/>
            <person name="Huang P."/>
            <person name="Ma Y."/>
            <person name="Qing Z."/>
            <person name="Tang Q."/>
            <person name="Cao H."/>
            <person name="Cheng P."/>
            <person name="Zheng Y."/>
            <person name="Yuan Z."/>
            <person name="Zhou Y."/>
            <person name="Liu J."/>
            <person name="Tang Z."/>
            <person name="Zhuo Y."/>
            <person name="Zhang Y."/>
            <person name="Yu L."/>
            <person name="Huang J."/>
            <person name="Yang P."/>
            <person name="Peng Q."/>
            <person name="Zhang J."/>
            <person name="Jiang W."/>
            <person name="Zhang Z."/>
            <person name="Lin K."/>
            <person name="Ro D.K."/>
            <person name="Chen X."/>
            <person name="Xiong X."/>
            <person name="Shang Y."/>
            <person name="Huang S."/>
            <person name="Zeng J."/>
        </authorList>
    </citation>
    <scope>NUCLEOTIDE SEQUENCE [LARGE SCALE GENOMIC DNA]</scope>
    <source>
        <strain evidence="13">cv. BLH2017</strain>
        <tissue evidence="12">Root</tissue>
    </source>
</reference>
<organism evidence="12 13">
    <name type="scientific">Macleaya cordata</name>
    <name type="common">Five-seeded plume-poppy</name>
    <name type="synonym">Bocconia cordata</name>
    <dbReference type="NCBI Taxonomy" id="56857"/>
    <lineage>
        <taxon>Eukaryota</taxon>
        <taxon>Viridiplantae</taxon>
        <taxon>Streptophyta</taxon>
        <taxon>Embryophyta</taxon>
        <taxon>Tracheophyta</taxon>
        <taxon>Spermatophyta</taxon>
        <taxon>Magnoliopsida</taxon>
        <taxon>Ranunculales</taxon>
        <taxon>Papaveraceae</taxon>
        <taxon>Papaveroideae</taxon>
        <taxon>Macleaya</taxon>
    </lineage>
</organism>
<evidence type="ECO:0000256" key="5">
    <source>
        <dbReference type="ARBA" id="ARBA00022777"/>
    </source>
</evidence>
<proteinExistence type="predicted"/>
<dbReference type="InterPro" id="IPR011009">
    <property type="entry name" value="Kinase-like_dom_sf"/>
</dbReference>
<dbReference type="FunFam" id="1.10.510.10:FF:000300">
    <property type="entry name" value="Calmodulin-binding receptor-like cytoplasmic kinase 3"/>
    <property type="match status" value="1"/>
</dbReference>
<evidence type="ECO:0000256" key="8">
    <source>
        <dbReference type="ARBA" id="ARBA00048679"/>
    </source>
</evidence>
<evidence type="ECO:0000256" key="4">
    <source>
        <dbReference type="ARBA" id="ARBA00022741"/>
    </source>
</evidence>
<name>A0A200Q041_MACCD</name>
<dbReference type="Pfam" id="PF07714">
    <property type="entry name" value="PK_Tyr_Ser-Thr"/>
    <property type="match status" value="1"/>
</dbReference>
<evidence type="ECO:0000256" key="2">
    <source>
        <dbReference type="ARBA" id="ARBA00022527"/>
    </source>
</evidence>
<evidence type="ECO:0000256" key="3">
    <source>
        <dbReference type="ARBA" id="ARBA00022679"/>
    </source>
</evidence>
<dbReference type="PANTHER" id="PTHR46008">
    <property type="entry name" value="LEAF RUST 10 DISEASE-RESISTANCE LOCUS RECEPTOR-LIKE PROTEIN KINASE-LIKE 1.4"/>
    <property type="match status" value="1"/>
</dbReference>
<dbReference type="Gene3D" id="1.10.510.10">
    <property type="entry name" value="Transferase(Phosphotransferase) domain 1"/>
    <property type="match status" value="1"/>
</dbReference>
<dbReference type="InterPro" id="IPR008271">
    <property type="entry name" value="Ser/Thr_kinase_AS"/>
</dbReference>
<evidence type="ECO:0000256" key="9">
    <source>
        <dbReference type="PROSITE-ProRule" id="PRU10141"/>
    </source>
</evidence>
<evidence type="ECO:0000259" key="11">
    <source>
        <dbReference type="PROSITE" id="PS50011"/>
    </source>
</evidence>
<dbReference type="InterPro" id="IPR000719">
    <property type="entry name" value="Prot_kinase_dom"/>
</dbReference>
<evidence type="ECO:0000256" key="1">
    <source>
        <dbReference type="ARBA" id="ARBA00012513"/>
    </source>
</evidence>
<comment type="catalytic activity">
    <reaction evidence="7">
        <text>L-threonyl-[protein] + ATP = O-phospho-L-threonyl-[protein] + ADP + H(+)</text>
        <dbReference type="Rhea" id="RHEA:46608"/>
        <dbReference type="Rhea" id="RHEA-COMP:11060"/>
        <dbReference type="Rhea" id="RHEA-COMP:11605"/>
        <dbReference type="ChEBI" id="CHEBI:15378"/>
        <dbReference type="ChEBI" id="CHEBI:30013"/>
        <dbReference type="ChEBI" id="CHEBI:30616"/>
        <dbReference type="ChEBI" id="CHEBI:61977"/>
        <dbReference type="ChEBI" id="CHEBI:456216"/>
        <dbReference type="EC" id="2.7.11.1"/>
    </reaction>
</comment>
<dbReference type="Gene3D" id="3.30.200.20">
    <property type="entry name" value="Phosphorylase Kinase, domain 1"/>
    <property type="match status" value="1"/>
</dbReference>
<comment type="caution">
    <text evidence="12">The sequence shown here is derived from an EMBL/GenBank/DDBJ whole genome shotgun (WGS) entry which is preliminary data.</text>
</comment>
<feature type="binding site" evidence="9">
    <location>
        <position position="321"/>
    </location>
    <ligand>
        <name>ATP</name>
        <dbReference type="ChEBI" id="CHEBI:30616"/>
    </ligand>
</feature>